<dbReference type="NCBIfam" id="NF033788">
    <property type="entry name" value="HTH_metalloreg"/>
    <property type="match status" value="1"/>
</dbReference>
<accession>A0A256KY61</accession>
<dbReference type="PROSITE" id="PS50987">
    <property type="entry name" value="HTH_ARSR_2"/>
    <property type="match status" value="1"/>
</dbReference>
<dbReference type="InterPro" id="IPR011991">
    <property type="entry name" value="ArsR-like_HTH"/>
</dbReference>
<reference evidence="4 5" key="1">
    <citation type="journal article" date="2014" name="Front. Microbiol.">
        <title>Population and genomic analysis of the genus Halorubrum.</title>
        <authorList>
            <person name="Fullmer M.S."/>
            <person name="Soucy S.M."/>
            <person name="Swithers K.S."/>
            <person name="Makkay A.M."/>
            <person name="Wheeler R."/>
            <person name="Ventosa A."/>
            <person name="Gogarten J.P."/>
            <person name="Papke R.T."/>
        </authorList>
    </citation>
    <scope>NUCLEOTIDE SEQUENCE [LARGE SCALE GENOMIC DNA]</scope>
    <source>
        <strain evidence="4 5">LD3</strain>
    </source>
</reference>
<dbReference type="PRINTS" id="PR00778">
    <property type="entry name" value="HTHARSR"/>
</dbReference>
<keyword evidence="3" id="KW-0804">Transcription</keyword>
<dbReference type="PANTHER" id="PTHR33154">
    <property type="entry name" value="TRANSCRIPTIONAL REGULATOR, ARSR FAMILY"/>
    <property type="match status" value="1"/>
</dbReference>
<keyword evidence="2" id="KW-0238">DNA-binding</keyword>
<keyword evidence="1" id="KW-0805">Transcription regulation</keyword>
<dbReference type="InterPro" id="IPR036388">
    <property type="entry name" value="WH-like_DNA-bd_sf"/>
</dbReference>
<dbReference type="Proteomes" id="UP000216409">
    <property type="component" value="Unassembled WGS sequence"/>
</dbReference>
<dbReference type="CDD" id="cd00090">
    <property type="entry name" value="HTH_ARSR"/>
    <property type="match status" value="1"/>
</dbReference>
<dbReference type="EMBL" id="NHOW01000054">
    <property type="protein sequence ID" value="OYR62669.1"/>
    <property type="molecule type" value="Genomic_DNA"/>
</dbReference>
<comment type="caution">
    <text evidence="4">The sequence shown here is derived from an EMBL/GenBank/DDBJ whole genome shotgun (WGS) entry which is preliminary data.</text>
</comment>
<organism evidence="4 5">
    <name type="scientific">Halorubrum ezzemoulense</name>
    <name type="common">Halorubrum chaoviator</name>
    <dbReference type="NCBI Taxonomy" id="337243"/>
    <lineage>
        <taxon>Archaea</taxon>
        <taxon>Methanobacteriati</taxon>
        <taxon>Methanobacteriota</taxon>
        <taxon>Stenosarchaea group</taxon>
        <taxon>Halobacteria</taxon>
        <taxon>Halobacteriales</taxon>
        <taxon>Haloferacaceae</taxon>
        <taxon>Halorubrum</taxon>
    </lineage>
</organism>
<evidence type="ECO:0000313" key="5">
    <source>
        <dbReference type="Proteomes" id="UP000216409"/>
    </source>
</evidence>
<dbReference type="InterPro" id="IPR001845">
    <property type="entry name" value="HTH_ArsR_DNA-bd_dom"/>
</dbReference>
<dbReference type="InterPro" id="IPR051081">
    <property type="entry name" value="HTH_MetalResp_TranReg"/>
</dbReference>
<dbReference type="RefSeq" id="WP_094519405.1">
    <property type="nucleotide sequence ID" value="NZ_NHOW01000054.1"/>
</dbReference>
<dbReference type="Pfam" id="PF01022">
    <property type="entry name" value="HTH_5"/>
    <property type="match status" value="1"/>
</dbReference>
<dbReference type="InterPro" id="IPR036390">
    <property type="entry name" value="WH_DNA-bd_sf"/>
</dbReference>
<dbReference type="AlphaFoldDB" id="A0A256KY61"/>
<protein>
    <submittedName>
        <fullName evidence="4">Transcriptional regulator</fullName>
    </submittedName>
</protein>
<dbReference type="SMART" id="SM00418">
    <property type="entry name" value="HTH_ARSR"/>
    <property type="match status" value="1"/>
</dbReference>
<evidence type="ECO:0000256" key="2">
    <source>
        <dbReference type="ARBA" id="ARBA00023125"/>
    </source>
</evidence>
<proteinExistence type="predicted"/>
<dbReference type="PANTHER" id="PTHR33154:SF33">
    <property type="entry name" value="TRANSCRIPTIONAL REPRESSOR SDPR"/>
    <property type="match status" value="1"/>
</dbReference>
<dbReference type="SUPFAM" id="SSF46785">
    <property type="entry name" value="Winged helix' DNA-binding domain"/>
    <property type="match status" value="1"/>
</dbReference>
<evidence type="ECO:0000256" key="1">
    <source>
        <dbReference type="ARBA" id="ARBA00023015"/>
    </source>
</evidence>
<name>A0A256KY61_HALEZ</name>
<evidence type="ECO:0000256" key="3">
    <source>
        <dbReference type="ARBA" id="ARBA00023163"/>
    </source>
</evidence>
<dbReference type="Gene3D" id="1.10.10.10">
    <property type="entry name" value="Winged helix-like DNA-binding domain superfamily/Winged helix DNA-binding domain"/>
    <property type="match status" value="1"/>
</dbReference>
<gene>
    <name evidence="4" type="ORF">DJ83_04885</name>
</gene>
<evidence type="ECO:0000313" key="4">
    <source>
        <dbReference type="EMBL" id="OYR62669.1"/>
    </source>
</evidence>
<dbReference type="GO" id="GO:0003677">
    <property type="term" value="F:DNA binding"/>
    <property type="evidence" value="ECO:0007669"/>
    <property type="project" value="UniProtKB-KW"/>
</dbReference>
<sequence>MSSTERLQRYVADECGSCTDENLADRLAELEELNESVGGSDLETDIELLSALGNETRYKIVRMLHAADDEELCVCELSPLLDVSDSAISHALSQLTDAGLVTRRKEGKWRMYRATPRANAVLVALDGSRSL</sequence>
<dbReference type="GO" id="GO:0003700">
    <property type="term" value="F:DNA-binding transcription factor activity"/>
    <property type="evidence" value="ECO:0007669"/>
    <property type="project" value="InterPro"/>
</dbReference>